<accession>A0A455T3I1</accession>
<proteinExistence type="predicted"/>
<protein>
    <recommendedName>
        <fullName evidence="2">DZANK-type domain-containing protein</fullName>
    </recommendedName>
</protein>
<sequence>MTTAGPYPVPPAGNGPAGANPYATGAGSPAAYAAPTAQAPGQYGAYPNAGSPAPNPANVVSPGAYPPQAPLVLRCPVCWAISPVGTSNCPGCRTSLAGVAPVPATAVQQPPNQQGGPGGFLQSDGGKLAMGALGGAAAVIGGEMLLHGLERSLEGNDYGHHHHHHHHGHEGGVLGDLGRLADDVGLI</sequence>
<name>A0A455T3I1_9CHLR</name>
<dbReference type="EMBL" id="AP019377">
    <property type="protein sequence ID" value="BBH91934.1"/>
    <property type="molecule type" value="Genomic_DNA"/>
</dbReference>
<gene>
    <name evidence="1" type="ORF">KTA_01330</name>
</gene>
<reference evidence="1" key="1">
    <citation type="submission" date="2018-12" db="EMBL/GenBank/DDBJ databases">
        <title>Novel natural products biosynthetic potential of the class Ktedonobacteria.</title>
        <authorList>
            <person name="Zheng Y."/>
            <person name="Saitou A."/>
            <person name="Wang C.M."/>
            <person name="Toyoda A."/>
            <person name="Minakuchi Y."/>
            <person name="Sekiguchi Y."/>
            <person name="Ueda K."/>
            <person name="Takano H."/>
            <person name="Sakai Y."/>
            <person name="Yokota A."/>
            <person name="Yabe S."/>
        </authorList>
    </citation>
    <scope>NUCLEOTIDE SEQUENCE</scope>
    <source>
        <strain evidence="1">A3-2</strain>
    </source>
</reference>
<dbReference type="AlphaFoldDB" id="A0A455T3I1"/>
<organism evidence="1">
    <name type="scientific">Thermogemmatispora argillosa</name>
    <dbReference type="NCBI Taxonomy" id="2045280"/>
    <lineage>
        <taxon>Bacteria</taxon>
        <taxon>Bacillati</taxon>
        <taxon>Chloroflexota</taxon>
        <taxon>Ktedonobacteria</taxon>
        <taxon>Thermogemmatisporales</taxon>
        <taxon>Thermogemmatisporaceae</taxon>
        <taxon>Thermogemmatispora</taxon>
    </lineage>
</organism>
<evidence type="ECO:0008006" key="2">
    <source>
        <dbReference type="Google" id="ProtNLM"/>
    </source>
</evidence>
<evidence type="ECO:0000313" key="1">
    <source>
        <dbReference type="EMBL" id="BBH91934.1"/>
    </source>
</evidence>